<protein>
    <recommendedName>
        <fullName evidence="4">DUF4352 domain-containing protein</fullName>
    </recommendedName>
</protein>
<dbReference type="RefSeq" id="WP_183340341.1">
    <property type="nucleotide sequence ID" value="NZ_JACHZG010000001.1"/>
</dbReference>
<evidence type="ECO:0008006" key="4">
    <source>
        <dbReference type="Google" id="ProtNLM"/>
    </source>
</evidence>
<organism evidence="2 3">
    <name type="scientific">Microlunatus antarcticus</name>
    <dbReference type="NCBI Taxonomy" id="53388"/>
    <lineage>
        <taxon>Bacteria</taxon>
        <taxon>Bacillati</taxon>
        <taxon>Actinomycetota</taxon>
        <taxon>Actinomycetes</taxon>
        <taxon>Propionibacteriales</taxon>
        <taxon>Propionibacteriaceae</taxon>
        <taxon>Microlunatus</taxon>
    </lineage>
</organism>
<comment type="caution">
    <text evidence="2">The sequence shown here is derived from an EMBL/GenBank/DDBJ whole genome shotgun (WGS) entry which is preliminary data.</text>
</comment>
<dbReference type="AlphaFoldDB" id="A0A7W5P932"/>
<dbReference type="Proteomes" id="UP000565572">
    <property type="component" value="Unassembled WGS sequence"/>
</dbReference>
<sequence length="161" mass="17456">MESSSPTPSAATTTSEPTPDTANSKGFSEGSKYVWSDDVEVSIVKVKFSKMTKADVEDVDPDGKVGQDLVRFYMRVRNGSTAPLDDVAGEVTVSYGADGEQAEQRFTKDQEFEEFGTIRAGRAKTISETYAIPRKAQGDVTLDFDLDLGTHEVATFSGPVR</sequence>
<evidence type="ECO:0000256" key="1">
    <source>
        <dbReference type="SAM" id="MobiDB-lite"/>
    </source>
</evidence>
<feature type="compositionally biased region" description="Low complexity" evidence="1">
    <location>
        <begin position="1"/>
        <end position="19"/>
    </location>
</feature>
<evidence type="ECO:0000313" key="2">
    <source>
        <dbReference type="EMBL" id="MBB3328461.1"/>
    </source>
</evidence>
<evidence type="ECO:0000313" key="3">
    <source>
        <dbReference type="Proteomes" id="UP000565572"/>
    </source>
</evidence>
<feature type="region of interest" description="Disordered" evidence="1">
    <location>
        <begin position="1"/>
        <end position="30"/>
    </location>
</feature>
<reference evidence="2 3" key="1">
    <citation type="submission" date="2020-08" db="EMBL/GenBank/DDBJ databases">
        <title>Sequencing the genomes of 1000 actinobacteria strains.</title>
        <authorList>
            <person name="Klenk H.-P."/>
        </authorList>
    </citation>
    <scope>NUCLEOTIDE SEQUENCE [LARGE SCALE GENOMIC DNA]</scope>
    <source>
        <strain evidence="2 3">DSM 11053</strain>
    </source>
</reference>
<gene>
    <name evidence="2" type="ORF">FHX39_003405</name>
</gene>
<proteinExistence type="predicted"/>
<keyword evidence="3" id="KW-1185">Reference proteome</keyword>
<name>A0A7W5P932_9ACTN</name>
<dbReference type="EMBL" id="JACHZG010000001">
    <property type="protein sequence ID" value="MBB3328461.1"/>
    <property type="molecule type" value="Genomic_DNA"/>
</dbReference>
<accession>A0A7W5P932</accession>